<dbReference type="AlphaFoldDB" id="A0A2T6GTX3"/>
<proteinExistence type="predicted"/>
<comment type="caution">
    <text evidence="1">The sequence shown here is derived from an EMBL/GenBank/DDBJ whole genome shotgun (WGS) entry which is preliminary data.</text>
</comment>
<gene>
    <name evidence="1" type="ORF">C5U62_04765</name>
</gene>
<dbReference type="InterPro" id="IPR028264">
    <property type="entry name" value="Imm15"/>
</dbReference>
<dbReference type="Proteomes" id="UP000244178">
    <property type="component" value="Unassembled WGS sequence"/>
</dbReference>
<dbReference type="Pfam" id="PF15561">
    <property type="entry name" value="Imm15"/>
    <property type="match status" value="1"/>
</dbReference>
<evidence type="ECO:0000313" key="1">
    <source>
        <dbReference type="EMBL" id="PUA47592.1"/>
    </source>
</evidence>
<accession>A0A2T6GTX3</accession>
<dbReference type="EMBL" id="PYJM01000001">
    <property type="protein sequence ID" value="PUA47592.1"/>
    <property type="molecule type" value="Genomic_DNA"/>
</dbReference>
<name>A0A2T6GTX3_9PSED</name>
<sequence length="176" mass="20467">MEYSLEMKLTDLYNKVISKEPYNDMSVFFEDYESFEEIPLVSRYSRLKHLTNEMSSNGISDFLTGLALFVLNTLRLLESSRDKDIFFAVTFTDFEGLEEQGVLIPNIFIYTKRASVRLLEKVRKNDRGLASKEMKEVKKRFSSCGTETAFDFYESRSYDAACAEEIVRVFAVPRTF</sequence>
<reference evidence="1 2" key="1">
    <citation type="submission" date="2018-03" db="EMBL/GenBank/DDBJ databases">
        <title>Draft genome sequence of the plant growth promoting rhizobacterium Pseudomonas protegens strain BNJ-SS-45 isolated from wheat (Triticum aestivum) rhizosphere.</title>
        <authorList>
            <person name="Bajpai A."/>
            <person name="Shende K."/>
            <person name="Meena N."/>
            <person name="Upadhyayula S.R."/>
            <person name="Suravajhala P."/>
            <person name="Medicherla K.M."/>
            <person name="Johri B.N."/>
        </authorList>
    </citation>
    <scope>NUCLEOTIDE SEQUENCE [LARGE SCALE GENOMIC DNA]</scope>
    <source>
        <strain evidence="1 2">BNJ-SS-45</strain>
    </source>
</reference>
<protein>
    <submittedName>
        <fullName evidence="1">Uncharacterized protein</fullName>
    </submittedName>
</protein>
<evidence type="ECO:0000313" key="2">
    <source>
        <dbReference type="Proteomes" id="UP000244178"/>
    </source>
</evidence>
<organism evidence="1 2">
    <name type="scientific">Pseudomonas protegens</name>
    <dbReference type="NCBI Taxonomy" id="380021"/>
    <lineage>
        <taxon>Bacteria</taxon>
        <taxon>Pseudomonadati</taxon>
        <taxon>Pseudomonadota</taxon>
        <taxon>Gammaproteobacteria</taxon>
        <taxon>Pseudomonadales</taxon>
        <taxon>Pseudomonadaceae</taxon>
        <taxon>Pseudomonas</taxon>
    </lineage>
</organism>